<proteinExistence type="predicted"/>
<dbReference type="Proteomes" id="UP000277294">
    <property type="component" value="Unassembled WGS sequence"/>
</dbReference>
<sequence>MNKIEFSQYVEGSPRIEEDGGKQAYCAPGLIRMGTLKDMTLLELQIIDDGILFGS</sequence>
<protein>
    <submittedName>
        <fullName evidence="1">Uncharacterized protein</fullName>
    </submittedName>
</protein>
<name>A0A3P4B0W9_9BURK</name>
<dbReference type="RefSeq" id="WP_160142183.1">
    <property type="nucleotide sequence ID" value="NZ_UWPJ01000011.1"/>
</dbReference>
<reference evidence="1 2" key="1">
    <citation type="submission" date="2018-10" db="EMBL/GenBank/DDBJ databases">
        <authorList>
            <person name="Criscuolo A."/>
        </authorList>
    </citation>
    <scope>NUCLEOTIDE SEQUENCE [LARGE SCALE GENOMIC DNA]</scope>
    <source>
        <strain evidence="1">DnA1</strain>
    </source>
</reference>
<accession>A0A3P4B0W9</accession>
<gene>
    <name evidence="1" type="ORF">PIGHUM_01266</name>
</gene>
<evidence type="ECO:0000313" key="1">
    <source>
        <dbReference type="EMBL" id="VCU69206.1"/>
    </source>
</evidence>
<organism evidence="1 2">
    <name type="scientific">Pigmentiphaga humi</name>
    <dbReference type="NCBI Taxonomy" id="2478468"/>
    <lineage>
        <taxon>Bacteria</taxon>
        <taxon>Pseudomonadati</taxon>
        <taxon>Pseudomonadota</taxon>
        <taxon>Betaproteobacteria</taxon>
        <taxon>Burkholderiales</taxon>
        <taxon>Alcaligenaceae</taxon>
        <taxon>Pigmentiphaga</taxon>
    </lineage>
</organism>
<dbReference type="EMBL" id="UWPJ01000011">
    <property type="protein sequence ID" value="VCU69206.1"/>
    <property type="molecule type" value="Genomic_DNA"/>
</dbReference>
<evidence type="ECO:0000313" key="2">
    <source>
        <dbReference type="Proteomes" id="UP000277294"/>
    </source>
</evidence>
<keyword evidence="2" id="KW-1185">Reference proteome</keyword>
<dbReference type="AlphaFoldDB" id="A0A3P4B0W9"/>